<dbReference type="AlphaFoldDB" id="A0ABD1H1C9"/>
<keyword evidence="1" id="KW-0812">Transmembrane</keyword>
<gene>
    <name evidence="2" type="ORF">AAHA92_18216</name>
</gene>
<dbReference type="Proteomes" id="UP001567538">
    <property type="component" value="Unassembled WGS sequence"/>
</dbReference>
<accession>A0ABD1H1C9</accession>
<keyword evidence="3" id="KW-1185">Reference proteome</keyword>
<evidence type="ECO:0000313" key="3">
    <source>
        <dbReference type="Proteomes" id="UP001567538"/>
    </source>
</evidence>
<protein>
    <recommendedName>
        <fullName evidence="4">Zinc finger GRF-type domain-containing protein</fullName>
    </recommendedName>
</protein>
<evidence type="ECO:0000256" key="1">
    <source>
        <dbReference type="SAM" id="Phobius"/>
    </source>
</evidence>
<name>A0ABD1H1C9_SALDI</name>
<dbReference type="EMBL" id="JBEAFC010000007">
    <property type="protein sequence ID" value="KAL1550219.1"/>
    <property type="molecule type" value="Genomic_DNA"/>
</dbReference>
<reference evidence="2 3" key="1">
    <citation type="submission" date="2024-06" db="EMBL/GenBank/DDBJ databases">
        <title>A chromosome level genome sequence of Diviner's sage (Salvia divinorum).</title>
        <authorList>
            <person name="Ford S.A."/>
            <person name="Ro D.-K."/>
            <person name="Ness R.W."/>
            <person name="Phillips M.A."/>
        </authorList>
    </citation>
    <scope>NUCLEOTIDE SEQUENCE [LARGE SCALE GENOMIC DNA]</scope>
    <source>
        <strain evidence="2">SAF-2024a</strain>
        <tissue evidence="2">Leaf</tissue>
    </source>
</reference>
<sequence>MAKPTRGKLYFVCERKDCHFFKWCEPIDEDDAVTSSMPLPETECESFSLILSSIKENNRAIEKLRSVVMYGFYFFVVVFVCILGFK</sequence>
<evidence type="ECO:0008006" key="4">
    <source>
        <dbReference type="Google" id="ProtNLM"/>
    </source>
</evidence>
<keyword evidence="1" id="KW-0472">Membrane</keyword>
<organism evidence="2 3">
    <name type="scientific">Salvia divinorum</name>
    <name type="common">Maria pastora</name>
    <name type="synonym">Diviner's sage</name>
    <dbReference type="NCBI Taxonomy" id="28513"/>
    <lineage>
        <taxon>Eukaryota</taxon>
        <taxon>Viridiplantae</taxon>
        <taxon>Streptophyta</taxon>
        <taxon>Embryophyta</taxon>
        <taxon>Tracheophyta</taxon>
        <taxon>Spermatophyta</taxon>
        <taxon>Magnoliopsida</taxon>
        <taxon>eudicotyledons</taxon>
        <taxon>Gunneridae</taxon>
        <taxon>Pentapetalae</taxon>
        <taxon>asterids</taxon>
        <taxon>lamiids</taxon>
        <taxon>Lamiales</taxon>
        <taxon>Lamiaceae</taxon>
        <taxon>Nepetoideae</taxon>
        <taxon>Mentheae</taxon>
        <taxon>Salviinae</taxon>
        <taxon>Salvia</taxon>
        <taxon>Salvia subgen. Calosphace</taxon>
    </lineage>
</organism>
<evidence type="ECO:0000313" key="2">
    <source>
        <dbReference type="EMBL" id="KAL1550219.1"/>
    </source>
</evidence>
<keyword evidence="1" id="KW-1133">Transmembrane helix</keyword>
<feature type="transmembrane region" description="Helical" evidence="1">
    <location>
        <begin position="67"/>
        <end position="85"/>
    </location>
</feature>
<comment type="caution">
    <text evidence="2">The sequence shown here is derived from an EMBL/GenBank/DDBJ whole genome shotgun (WGS) entry which is preliminary data.</text>
</comment>
<proteinExistence type="predicted"/>